<dbReference type="GO" id="GO:0003729">
    <property type="term" value="F:mRNA binding"/>
    <property type="evidence" value="ECO:0007669"/>
    <property type="project" value="TreeGrafter"/>
</dbReference>
<sequence length="549" mass="59858">MSKAWGGVGAWALDAERAEAEEHERAAAEAASSSAAGAAGTVFANEPAQSFPSLKEAAATKPKKKKTVAIPLSQFATSYAGGGRRGESLVEPRGLTPDEMLRLPTGPRERSQEELEHGRLGGGFRNYGGGFRGGFSGRRSDDGDGSWSGGGGGRRSYGGFDEEPRRGPPARDSDLDLRSRADEVDNWATGKKSFAPAPMDSGRSDRYSSLGSGSSTRADEVDNWAAGKKPLPSRYPSFGSGFRDSRSPSDFDRWGRTGGGPLPNNEERPRLILEPRKGDMGAPSEPVRTRPSPFGDARPREDVLAEKGVDWKKIDSEIDSKKTSRPTSSHSSRPSSSQSSRPGSSGSQVAAAADGAPKPRPKVNPFGDAKPREVLLQERGKDWRKIDLELEHRSVDRPETDEEKMLKKEINHLKALINEAEQSQNGKSAQLSTEDLSSLRERILNKERDLELLIHHLDDKVRFGQRATSNIRPGSGAGSSDTSSTRPPSQSGLSEESRSIDFLDRPRSHGGMGDVWSRPVDDRRGFHGGRERSFFDSRNMDRPKSRERW</sequence>
<feature type="compositionally biased region" description="Low complexity" evidence="1">
    <location>
        <begin position="207"/>
        <end position="216"/>
    </location>
</feature>
<keyword evidence="3 4" id="KW-0396">Initiation factor</keyword>
<organism evidence="2 3">
    <name type="scientific">Elaeis guineensis var. tenera</name>
    <name type="common">Oil palm</name>
    <dbReference type="NCBI Taxonomy" id="51953"/>
    <lineage>
        <taxon>Eukaryota</taxon>
        <taxon>Viridiplantae</taxon>
        <taxon>Streptophyta</taxon>
        <taxon>Embryophyta</taxon>
        <taxon>Tracheophyta</taxon>
        <taxon>Spermatophyta</taxon>
        <taxon>Magnoliopsida</taxon>
        <taxon>Liliopsida</taxon>
        <taxon>Arecaceae</taxon>
        <taxon>Arecoideae</taxon>
        <taxon>Cocoseae</taxon>
        <taxon>Elaeidinae</taxon>
        <taxon>Elaeis</taxon>
    </lineage>
</organism>
<feature type="compositionally biased region" description="Low complexity" evidence="1">
    <location>
        <begin position="28"/>
        <end position="37"/>
    </location>
</feature>
<feature type="compositionally biased region" description="Basic and acidic residues" evidence="1">
    <location>
        <begin position="107"/>
        <end position="119"/>
    </location>
</feature>
<dbReference type="InterPro" id="IPR010433">
    <property type="entry name" value="EIF-4B_pln"/>
</dbReference>
<protein>
    <submittedName>
        <fullName evidence="3 4">Eukaryotic translation initiation factor 4B1</fullName>
    </submittedName>
</protein>
<feature type="compositionally biased region" description="Basic and acidic residues" evidence="1">
    <location>
        <begin position="519"/>
        <end position="549"/>
    </location>
</feature>
<feature type="compositionally biased region" description="Gly residues" evidence="1">
    <location>
        <begin position="120"/>
        <end position="136"/>
    </location>
</feature>
<feature type="compositionally biased region" description="Basic and acidic residues" evidence="1">
    <location>
        <begin position="243"/>
        <end position="255"/>
    </location>
</feature>
<feature type="region of interest" description="Disordered" evidence="1">
    <location>
        <begin position="16"/>
        <end position="37"/>
    </location>
</feature>
<dbReference type="AlphaFoldDB" id="A0A6I9RJW0"/>
<gene>
    <name evidence="3 4" type="primary">LOC105049554</name>
</gene>
<feature type="region of interest" description="Disordered" evidence="1">
    <location>
        <begin position="78"/>
        <end position="381"/>
    </location>
</feature>
<evidence type="ECO:0000313" key="2">
    <source>
        <dbReference type="Proteomes" id="UP000504607"/>
    </source>
</evidence>
<feature type="compositionally biased region" description="Basic and acidic residues" evidence="1">
    <location>
        <begin position="162"/>
        <end position="183"/>
    </location>
</feature>
<dbReference type="RefSeq" id="XP_010927536.1">
    <property type="nucleotide sequence ID" value="XM_010929234.2"/>
</dbReference>
<reference evidence="3 4" key="1">
    <citation type="submission" date="2025-04" db="UniProtKB">
        <authorList>
            <consortium name="RefSeq"/>
        </authorList>
    </citation>
    <scope>IDENTIFICATION</scope>
</reference>
<dbReference type="OrthoDB" id="2021148at2759"/>
<feature type="compositionally biased region" description="Basic and acidic residues" evidence="1">
    <location>
        <begin position="16"/>
        <end position="27"/>
    </location>
</feature>
<evidence type="ECO:0000313" key="4">
    <source>
        <dbReference type="RefSeq" id="XP_029121772.1"/>
    </source>
</evidence>
<dbReference type="GO" id="GO:0003743">
    <property type="term" value="F:translation initiation factor activity"/>
    <property type="evidence" value="ECO:0007669"/>
    <property type="project" value="UniProtKB-KW"/>
</dbReference>
<accession>A0A6I9RJW0</accession>
<dbReference type="PANTHER" id="PTHR32091">
    <property type="entry name" value="EUKARYOTIC TRANSLATION INITIATION FACTOR 4B"/>
    <property type="match status" value="1"/>
</dbReference>
<feature type="compositionally biased region" description="Basic and acidic residues" evidence="1">
    <location>
        <begin position="369"/>
        <end position="381"/>
    </location>
</feature>
<dbReference type="RefSeq" id="XP_029121772.1">
    <property type="nucleotide sequence ID" value="XM_029265939.1"/>
</dbReference>
<dbReference type="KEGG" id="egu:105049554"/>
<proteinExistence type="predicted"/>
<evidence type="ECO:0000313" key="3">
    <source>
        <dbReference type="RefSeq" id="XP_010927536.1"/>
    </source>
</evidence>
<evidence type="ECO:0000256" key="1">
    <source>
        <dbReference type="SAM" id="MobiDB-lite"/>
    </source>
</evidence>
<feature type="compositionally biased region" description="Basic and acidic residues" evidence="1">
    <location>
        <begin position="297"/>
        <end position="322"/>
    </location>
</feature>
<feature type="region of interest" description="Disordered" evidence="1">
    <location>
        <begin position="464"/>
        <end position="549"/>
    </location>
</feature>
<dbReference type="PANTHER" id="PTHR32091:SF20">
    <property type="entry name" value="EUKARYOTIC TRANSLATION INITIATION FACTOR 4B1"/>
    <property type="match status" value="1"/>
</dbReference>
<dbReference type="Pfam" id="PF06273">
    <property type="entry name" value="eIF-4B"/>
    <property type="match status" value="1"/>
</dbReference>
<feature type="compositionally biased region" description="Basic and acidic residues" evidence="1">
    <location>
        <begin position="265"/>
        <end position="279"/>
    </location>
</feature>
<keyword evidence="2" id="KW-1185">Reference proteome</keyword>
<feature type="compositionally biased region" description="Gly residues" evidence="1">
    <location>
        <begin position="146"/>
        <end position="156"/>
    </location>
</feature>
<dbReference type="GeneID" id="105049554"/>
<keyword evidence="3 4" id="KW-0648">Protein biosynthesis</keyword>
<name>A0A6I9RJW0_ELAGV</name>
<feature type="compositionally biased region" description="Low complexity" evidence="1">
    <location>
        <begin position="325"/>
        <end position="348"/>
    </location>
</feature>
<dbReference type="Proteomes" id="UP000504607">
    <property type="component" value="Chromosome 8"/>
</dbReference>
<feature type="compositionally biased region" description="Basic and acidic residues" evidence="1">
    <location>
        <begin position="495"/>
        <end position="507"/>
    </location>
</feature>